<evidence type="ECO:0000313" key="8">
    <source>
        <dbReference type="Proteomes" id="UP000194546"/>
    </source>
</evidence>
<dbReference type="PANTHER" id="PTHR42792">
    <property type="entry name" value="FLAGELLIN"/>
    <property type="match status" value="1"/>
</dbReference>
<feature type="domain" description="Flagellin D2" evidence="6">
    <location>
        <begin position="177"/>
        <end position="285"/>
    </location>
</feature>
<dbReference type="Gene3D" id="1.20.1330.10">
    <property type="entry name" value="f41 fragment of flagellin, N-terminal domain"/>
    <property type="match status" value="1"/>
</dbReference>
<name>A0A242N1T3_CABSO</name>
<comment type="subcellular location">
    <subcellularLocation>
        <location evidence="3">Secreted</location>
    </subcellularLocation>
    <subcellularLocation>
        <location evidence="3">Bacterial flagellum</location>
    </subcellularLocation>
</comment>
<dbReference type="InterPro" id="IPR001492">
    <property type="entry name" value="Flagellin"/>
</dbReference>
<sequence>MIGINSNINSLVAQQNLNGSQSALSSAITRLSSGKRINSAADDAAGQAIASRMTSQINGLNQGVSNSNDGVSMTQTASSGLNQITDSLQRIRTLAVQAASGSLSSTDQAALQKEVTQRIAEVNRIASQTQYNGKNVLDGSAGNVSFQVGANVGQTISVDLSQGVSASKLGTGLPAANTSLGTISGLSLDSTGAATTGKASITAINVAADGKGGFTFTDQNNQALSGSVSTALFGSTASTTGTGTALTLVPQGALSGTTTKANAAAAALTAVGTTTTSGINFNNVNNTTTAPGAAGALLGTISGVSLDANGAAVTGSAATITSITVKTDGAGGFSYTDQNGGAIGATAVGNLFSSTAASTTAGSVLSLKAGGPLALASNVGYSGGANPDAATAGIALANVANVPPKVSDIDISTSNGASAAIESIDNALNSVNGIQAALGAAQNRFSSIATTQTAQSTNLSSAQSQITDANFAQETANLSKAQVLQQAGISVLAQANSLPQQVLKLLG</sequence>
<reference evidence="7 8" key="1">
    <citation type="submission" date="2017-03" db="EMBL/GenBank/DDBJ databases">
        <title>Genome analysis of strain PAMC 26510.</title>
        <authorList>
            <person name="Oh H.-M."/>
            <person name="Yang J.-A."/>
        </authorList>
    </citation>
    <scope>NUCLEOTIDE SEQUENCE [LARGE SCALE GENOMIC DNA]</scope>
    <source>
        <strain evidence="7 8">PAMC 26510</strain>
    </source>
</reference>
<dbReference type="Gene3D" id="2.170.280.10">
    <property type="entry name" value="f41 fragment of flagellin, middle domain"/>
    <property type="match status" value="1"/>
</dbReference>
<evidence type="ECO:0000259" key="5">
    <source>
        <dbReference type="Pfam" id="PF00700"/>
    </source>
</evidence>
<proteinExistence type="inferred from homology"/>
<evidence type="ECO:0000259" key="6">
    <source>
        <dbReference type="Pfam" id="PF12613"/>
    </source>
</evidence>
<dbReference type="AlphaFoldDB" id="A0A242N1T3"/>
<organism evidence="7 8">
    <name type="scientific">Caballeronia sordidicola</name>
    <name type="common">Burkholderia sordidicola</name>
    <dbReference type="NCBI Taxonomy" id="196367"/>
    <lineage>
        <taxon>Bacteria</taxon>
        <taxon>Pseudomonadati</taxon>
        <taxon>Pseudomonadota</taxon>
        <taxon>Betaproteobacteria</taxon>
        <taxon>Burkholderiales</taxon>
        <taxon>Burkholderiaceae</taxon>
        <taxon>Caballeronia</taxon>
    </lineage>
</organism>
<feature type="domain" description="Flagellin C-terminal" evidence="5">
    <location>
        <begin position="421"/>
        <end position="506"/>
    </location>
</feature>
<dbReference type="GO" id="GO:0005576">
    <property type="term" value="C:extracellular region"/>
    <property type="evidence" value="ECO:0007669"/>
    <property type="project" value="UniProtKB-SubCell"/>
</dbReference>
<comment type="function">
    <text evidence="3">Flagellin is the subunit protein which polymerizes to form the filaments of bacterial flagella.</text>
</comment>
<dbReference type="Pfam" id="PF00669">
    <property type="entry name" value="Flagellin_N"/>
    <property type="match status" value="1"/>
</dbReference>
<feature type="domain" description="Flagellin D2" evidence="6">
    <location>
        <begin position="294"/>
        <end position="407"/>
    </location>
</feature>
<dbReference type="SUPFAM" id="SSF64518">
    <property type="entry name" value="Phase 1 flagellin"/>
    <property type="match status" value="1"/>
</dbReference>
<comment type="similarity">
    <text evidence="1 3">Belongs to the bacterial flagellin family.</text>
</comment>
<dbReference type="GO" id="GO:0009288">
    <property type="term" value="C:bacterial-type flagellum"/>
    <property type="evidence" value="ECO:0007669"/>
    <property type="project" value="UniProtKB-SubCell"/>
</dbReference>
<dbReference type="Pfam" id="PF00700">
    <property type="entry name" value="Flagellin_C"/>
    <property type="match status" value="1"/>
</dbReference>
<accession>A0A242N1T3</accession>
<evidence type="ECO:0000256" key="1">
    <source>
        <dbReference type="ARBA" id="ARBA00005709"/>
    </source>
</evidence>
<keyword evidence="7" id="KW-0966">Cell projection</keyword>
<dbReference type="RefSeq" id="WP_062000122.1">
    <property type="nucleotide sequence ID" value="NZ_NBTY01000052.1"/>
</dbReference>
<keyword evidence="2 3" id="KW-0975">Bacterial flagellum</keyword>
<dbReference type="PANTHER" id="PTHR42792:SF2">
    <property type="entry name" value="FLAGELLIN"/>
    <property type="match status" value="1"/>
</dbReference>
<evidence type="ECO:0000256" key="2">
    <source>
        <dbReference type="ARBA" id="ARBA00023143"/>
    </source>
</evidence>
<dbReference type="GO" id="GO:0005198">
    <property type="term" value="F:structural molecule activity"/>
    <property type="evidence" value="ECO:0007669"/>
    <property type="project" value="UniProtKB-UniRule"/>
</dbReference>
<dbReference type="InterPro" id="IPR001029">
    <property type="entry name" value="Flagellin_N"/>
</dbReference>
<comment type="caution">
    <text evidence="7">The sequence shown here is derived from an EMBL/GenBank/DDBJ whole genome shotgun (WGS) entry which is preliminary data.</text>
</comment>
<dbReference type="InterPro" id="IPR022578">
    <property type="entry name" value="Flagellin_D2_dom"/>
</dbReference>
<gene>
    <name evidence="7" type="ORF">PAMC26510_08200</name>
</gene>
<dbReference type="PRINTS" id="PR00207">
    <property type="entry name" value="FLAGELLIN"/>
</dbReference>
<dbReference type="InterPro" id="IPR046358">
    <property type="entry name" value="Flagellin_C"/>
</dbReference>
<dbReference type="Pfam" id="PF12613">
    <property type="entry name" value="FliC_D2"/>
    <property type="match status" value="2"/>
</dbReference>
<evidence type="ECO:0000256" key="3">
    <source>
        <dbReference type="RuleBase" id="RU362073"/>
    </source>
</evidence>
<dbReference type="Proteomes" id="UP000194546">
    <property type="component" value="Unassembled WGS sequence"/>
</dbReference>
<evidence type="ECO:0000313" key="7">
    <source>
        <dbReference type="EMBL" id="OTP77639.1"/>
    </source>
</evidence>
<dbReference type="Gene3D" id="2.30.220.10">
    <property type="entry name" value="f41 fragment of flagellin, C-terminal domain"/>
    <property type="match status" value="1"/>
</dbReference>
<dbReference type="EMBL" id="NBTY01000052">
    <property type="protein sequence ID" value="OTP77639.1"/>
    <property type="molecule type" value="Genomic_DNA"/>
</dbReference>
<keyword evidence="3" id="KW-0964">Secreted</keyword>
<dbReference type="InterPro" id="IPR042187">
    <property type="entry name" value="Flagellin_C_sub2"/>
</dbReference>
<feature type="domain" description="Flagellin N-terminal" evidence="4">
    <location>
        <begin position="4"/>
        <end position="140"/>
    </location>
</feature>
<keyword evidence="7" id="KW-0282">Flagellum</keyword>
<dbReference type="Gene3D" id="6.10.280.190">
    <property type="match status" value="1"/>
</dbReference>
<keyword evidence="7" id="KW-0969">Cilium</keyword>
<evidence type="ECO:0000259" key="4">
    <source>
        <dbReference type="Pfam" id="PF00669"/>
    </source>
</evidence>
<dbReference type="Gene3D" id="6.10.10.10">
    <property type="entry name" value="Flagellar export chaperone, C-terminal domain"/>
    <property type="match status" value="1"/>
</dbReference>
<protein>
    <recommendedName>
        <fullName evidence="3">Flagellin</fullName>
    </recommendedName>
</protein>